<feature type="signal peptide" evidence="1">
    <location>
        <begin position="1"/>
        <end position="33"/>
    </location>
</feature>
<name>A0A0H5B9L7_BLAVI</name>
<reference evidence="3" key="2">
    <citation type="submission" date="2015-11" db="EMBL/GenBank/DDBJ databases">
        <authorList>
            <person name="Zhang Y."/>
            <person name="Guo Z."/>
        </authorList>
    </citation>
    <scope>NUCLEOTIDE SEQUENCE</scope>
    <source>
        <strain evidence="3">1</strain>
    </source>
</reference>
<dbReference type="KEGG" id="bvr:BVIR_44"/>
<protein>
    <recommendedName>
        <fullName evidence="5">TNase-like domain-containing protein</fullName>
    </recommendedName>
</protein>
<keyword evidence="1" id="KW-0732">Signal</keyword>
<gene>
    <name evidence="2" type="ORF">BV133_1297</name>
    <name evidence="3" type="ORF">BVIRIDIS_28100</name>
</gene>
<dbReference type="Proteomes" id="UP000065734">
    <property type="component" value="Chromosome I"/>
</dbReference>
<evidence type="ECO:0008006" key="5">
    <source>
        <dbReference type="Google" id="ProtNLM"/>
    </source>
</evidence>
<dbReference type="AlphaFoldDB" id="A0A0H5B9L7"/>
<evidence type="ECO:0000313" key="3">
    <source>
        <dbReference type="EMBL" id="CUU43784.1"/>
    </source>
</evidence>
<proteinExistence type="predicted"/>
<sequence>MAAGWTANIARAGRRVLAMAAALHAGGWPMAAAAQTAAADAGAVAACAPRVAVRGRVVAAAGAELTLADGTLVVSPSLRFAAADGFRAAIGRTIAVRAGAPPDRWGRLSAAAMVAEDGTWLEALAIEDGRAIVAIRPGASCAGALLAREARARAAGLGLWADPANRPVAADDLGRLRRLEGRYAVVEGRISAVGGRRGTVYVNFGRRWSEDFTVLVAARDRRAFARAGLDLERLVGRAVRVRGHLELRGGPAIAALAPDQIELLEANR</sequence>
<dbReference type="EMBL" id="LN907867">
    <property type="protein sequence ID" value="CUU43784.1"/>
    <property type="molecule type" value="Genomic_DNA"/>
</dbReference>
<dbReference type="PATRIC" id="fig|1079.6.peg.46"/>
<evidence type="ECO:0000313" key="2">
    <source>
        <dbReference type="EMBL" id="BAR98890.1"/>
    </source>
</evidence>
<dbReference type="InterPro" id="IPR035437">
    <property type="entry name" value="SNase_OB-fold_sf"/>
</dbReference>
<dbReference type="SUPFAM" id="SSF50199">
    <property type="entry name" value="Staphylococcal nuclease"/>
    <property type="match status" value="1"/>
</dbReference>
<reference evidence="4" key="3">
    <citation type="journal article" date="2016" name="Genome Announc.">
        <title>Revised genome sequence of the purple photosynthetic bacterium Blastochloris viridis.</title>
        <authorList>
            <person name="Liu L.N."/>
            <person name="Faulkner M."/>
            <person name="Liu X."/>
            <person name="Huang F."/>
            <person name="Darby A.C."/>
            <person name="Hall N."/>
        </authorList>
    </citation>
    <scope>NUCLEOTIDE SEQUENCE [LARGE SCALE GENOMIC DNA]</scope>
    <source>
        <strain evidence="4">ATCC 19567 / DSM 133 / F</strain>
    </source>
</reference>
<dbReference type="EMBL" id="AP014854">
    <property type="protein sequence ID" value="BAR98890.1"/>
    <property type="molecule type" value="Genomic_DNA"/>
</dbReference>
<dbReference type="OrthoDB" id="7618306at2"/>
<dbReference type="STRING" id="1079.BVIR_44"/>
<feature type="chain" id="PRO_5014229066" description="TNase-like domain-containing protein" evidence="1">
    <location>
        <begin position="34"/>
        <end position="268"/>
    </location>
</feature>
<keyword evidence="4" id="KW-1185">Reference proteome</keyword>
<evidence type="ECO:0000256" key="1">
    <source>
        <dbReference type="SAM" id="SignalP"/>
    </source>
</evidence>
<reference evidence="2" key="1">
    <citation type="journal article" date="2015" name="Genome Announc.">
        <title>Complete Genome Sequence of the Bacteriochlorophyll b-Producing Photosynthetic Bacterium Blastochloris viridis.</title>
        <authorList>
            <person name="Tsukatani Y."/>
            <person name="Hirose Y."/>
            <person name="Harada J."/>
            <person name="Misawa N."/>
            <person name="Mori K."/>
            <person name="Inoue K."/>
            <person name="Tamiaki H."/>
        </authorList>
    </citation>
    <scope>NUCLEOTIDE SEQUENCE [LARGE SCALE GENOMIC DNA]</scope>
    <source>
        <strain evidence="2">DSM 133</strain>
    </source>
</reference>
<dbReference type="RefSeq" id="WP_145911922.1">
    <property type="nucleotide sequence ID" value="NZ_AP014854.2"/>
</dbReference>
<accession>A0A0H5B9L7</accession>
<dbReference type="Gene3D" id="2.40.50.90">
    <property type="match status" value="1"/>
</dbReference>
<organism evidence="3 4">
    <name type="scientific">Blastochloris viridis</name>
    <name type="common">Rhodopseudomonas viridis</name>
    <dbReference type="NCBI Taxonomy" id="1079"/>
    <lineage>
        <taxon>Bacteria</taxon>
        <taxon>Pseudomonadati</taxon>
        <taxon>Pseudomonadota</taxon>
        <taxon>Alphaproteobacteria</taxon>
        <taxon>Hyphomicrobiales</taxon>
        <taxon>Blastochloridaceae</taxon>
        <taxon>Blastochloris</taxon>
    </lineage>
</organism>
<evidence type="ECO:0000313" key="4">
    <source>
        <dbReference type="Proteomes" id="UP000065734"/>
    </source>
</evidence>